<dbReference type="Gene3D" id="3.40.50.150">
    <property type="entry name" value="Vaccinia Virus protein VP39"/>
    <property type="match status" value="1"/>
</dbReference>
<keyword evidence="3 18" id="KW-0489">Methyltransferase</keyword>
<proteinExistence type="inferred from homology"/>
<dbReference type="InterPro" id="IPR004557">
    <property type="entry name" value="PrmC-related"/>
</dbReference>
<accession>A0A8T0G1Q7</accession>
<dbReference type="GO" id="GO:0005634">
    <property type="term" value="C:nucleus"/>
    <property type="evidence" value="ECO:0007669"/>
    <property type="project" value="UniProtKB-SubCell"/>
</dbReference>
<evidence type="ECO:0000256" key="4">
    <source>
        <dbReference type="ARBA" id="ARBA00022679"/>
    </source>
</evidence>
<protein>
    <recommendedName>
        <fullName evidence="15">Methyltransferase HEMK2</fullName>
    </recommendedName>
    <alternativeName>
        <fullName evidence="14">HemK methyltransferase family member 2</fullName>
    </alternativeName>
    <alternativeName>
        <fullName evidence="12">Lysine N-methyltransferase 9</fullName>
    </alternativeName>
    <alternativeName>
        <fullName evidence="11">Methylarsonite methyltransferase N6AMT1</fullName>
    </alternativeName>
    <alternativeName>
        <fullName evidence="16">Methyltransferase N6AMT1</fullName>
    </alternativeName>
    <alternativeName>
        <fullName evidence="13">Protein N(5)-glutamine methyltransferase</fullName>
    </alternativeName>
</protein>
<reference evidence="18" key="1">
    <citation type="journal article" date="2020" name="bioRxiv">
        <title>Chromosome-level reference genome of the European wasp spider Argiope bruennichi: a resource for studies on range expansion and evolutionary adaptation.</title>
        <authorList>
            <person name="Sheffer M.M."/>
            <person name="Hoppe A."/>
            <person name="Krehenwinkel H."/>
            <person name="Uhl G."/>
            <person name="Kuss A.W."/>
            <person name="Jensen L."/>
            <person name="Jensen C."/>
            <person name="Gillespie R.G."/>
            <person name="Hoff K.J."/>
            <person name="Prost S."/>
        </authorList>
    </citation>
    <scope>NUCLEOTIDE SEQUENCE</scope>
</reference>
<dbReference type="InterPro" id="IPR007848">
    <property type="entry name" value="Small_mtfrase_dom"/>
</dbReference>
<dbReference type="PANTHER" id="PTHR45875">
    <property type="entry name" value="METHYLTRANSFERASE N6AMT1"/>
    <property type="match status" value="1"/>
</dbReference>
<evidence type="ECO:0000313" key="19">
    <source>
        <dbReference type="Proteomes" id="UP000807504"/>
    </source>
</evidence>
<dbReference type="AlphaFoldDB" id="A0A8T0G1Q7"/>
<dbReference type="PANTHER" id="PTHR45875:SF1">
    <property type="entry name" value="METHYLTRANSFERASE N6AMT1"/>
    <property type="match status" value="1"/>
</dbReference>
<dbReference type="NCBIfam" id="TIGR00537">
    <property type="entry name" value="hemK_rel_arch"/>
    <property type="match status" value="1"/>
</dbReference>
<dbReference type="FunFam" id="3.40.50.150:FF:000077">
    <property type="entry name" value="HemK methyltransferase family member 2"/>
    <property type="match status" value="1"/>
</dbReference>
<evidence type="ECO:0000256" key="7">
    <source>
        <dbReference type="ARBA" id="ARBA00048619"/>
    </source>
</evidence>
<evidence type="ECO:0000313" key="18">
    <source>
        <dbReference type="EMBL" id="KAF8796892.1"/>
    </source>
</evidence>
<evidence type="ECO:0000256" key="13">
    <source>
        <dbReference type="ARBA" id="ARBA00080992"/>
    </source>
</evidence>
<reference evidence="18" key="2">
    <citation type="submission" date="2020-06" db="EMBL/GenBank/DDBJ databases">
        <authorList>
            <person name="Sheffer M."/>
        </authorList>
    </citation>
    <scope>NUCLEOTIDE SEQUENCE</scope>
</reference>
<dbReference type="InterPro" id="IPR002052">
    <property type="entry name" value="DNA_methylase_N6_adenine_CS"/>
</dbReference>
<evidence type="ECO:0000256" key="8">
    <source>
        <dbReference type="ARBA" id="ARBA00050903"/>
    </source>
</evidence>
<evidence type="ECO:0000256" key="10">
    <source>
        <dbReference type="ARBA" id="ARBA00062344"/>
    </source>
</evidence>
<keyword evidence="4" id="KW-0808">Transferase</keyword>
<dbReference type="EMBL" id="JABXBU010000001">
    <property type="protein sequence ID" value="KAF8796892.1"/>
    <property type="molecule type" value="Genomic_DNA"/>
</dbReference>
<name>A0A8T0G1Q7_ARGBR</name>
<comment type="function">
    <text evidence="9">Methyltransferase that can methylate proteins and, to a lower extent, arsenic. Catalytic subunit of a heterodimer with TRMT112, which monomethylates 'Lys-12' of histone H4 (H4K12me1), a modification present at the promoters of numerous genes encoding cell cycle regulators. Catalytic subunit of a heterodimer with TRMT112, which catalyzes N5-methylation of Glu residue of proteins with a Gly-Gln-Xaa-Xaa-Xaa-Arg motif. Methylates ETF1 on 'Gln-185'; ETF1 needs to be complexed to ERF3 in its GTP-bound form to be efficiently methylated. May also play a role in the modulation of arsenic-induced toxicity by mediating the conversion of monomethylarsonous acid (3+) into the less toxic dimethylarsonic acid. It however only plays a limited role in arsenic metabolism compared with AS3MT.</text>
</comment>
<comment type="similarity">
    <text evidence="2">Belongs to the eukaryotic/archaeal PrmC-related family.</text>
</comment>
<evidence type="ECO:0000259" key="17">
    <source>
        <dbReference type="Pfam" id="PF05175"/>
    </source>
</evidence>
<dbReference type="Proteomes" id="UP000807504">
    <property type="component" value="Unassembled WGS sequence"/>
</dbReference>
<evidence type="ECO:0000256" key="6">
    <source>
        <dbReference type="ARBA" id="ARBA00023242"/>
    </source>
</evidence>
<dbReference type="Pfam" id="PF05175">
    <property type="entry name" value="MTS"/>
    <property type="match status" value="1"/>
</dbReference>
<evidence type="ECO:0000256" key="15">
    <source>
        <dbReference type="ARBA" id="ARBA00093624"/>
    </source>
</evidence>
<evidence type="ECO:0000256" key="14">
    <source>
        <dbReference type="ARBA" id="ARBA00083337"/>
    </source>
</evidence>
<comment type="subunit">
    <text evidence="10">Heterodimer; heterodimerization with TRMT112 is required for S-adenosyl-L-methionine-binding.</text>
</comment>
<comment type="catalytic activity">
    <reaction evidence="8">
        <text>methylarsonous acid + S-adenosyl-L-methionine = dimethylarsinate + S-adenosyl-L-homocysteine + 2 H(+)</text>
        <dbReference type="Rhea" id="RHEA:11684"/>
        <dbReference type="ChEBI" id="CHEBI:15378"/>
        <dbReference type="ChEBI" id="CHEBI:16223"/>
        <dbReference type="ChEBI" id="CHEBI:17826"/>
        <dbReference type="ChEBI" id="CHEBI:57856"/>
        <dbReference type="ChEBI" id="CHEBI:59789"/>
    </reaction>
</comment>
<gene>
    <name evidence="18" type="ORF">HNY73_001222</name>
</gene>
<dbReference type="GO" id="GO:0036009">
    <property type="term" value="F:protein-glutamine N-methyltransferase activity"/>
    <property type="evidence" value="ECO:0007669"/>
    <property type="project" value="UniProtKB-ARBA"/>
</dbReference>
<dbReference type="GO" id="GO:0032259">
    <property type="term" value="P:methylation"/>
    <property type="evidence" value="ECO:0007669"/>
    <property type="project" value="UniProtKB-KW"/>
</dbReference>
<evidence type="ECO:0000256" key="9">
    <source>
        <dbReference type="ARBA" id="ARBA00053180"/>
    </source>
</evidence>
<evidence type="ECO:0000256" key="12">
    <source>
        <dbReference type="ARBA" id="ARBA00076540"/>
    </source>
</evidence>
<keyword evidence="6" id="KW-0539">Nucleus</keyword>
<evidence type="ECO:0000256" key="3">
    <source>
        <dbReference type="ARBA" id="ARBA00022603"/>
    </source>
</evidence>
<dbReference type="InterPro" id="IPR029063">
    <property type="entry name" value="SAM-dependent_MTases_sf"/>
</dbReference>
<dbReference type="SUPFAM" id="SSF53335">
    <property type="entry name" value="S-adenosyl-L-methionine-dependent methyltransferases"/>
    <property type="match status" value="1"/>
</dbReference>
<keyword evidence="19" id="KW-1185">Reference proteome</keyword>
<comment type="catalytic activity">
    <reaction evidence="7">
        <text>L-lysyl-[histone] + S-adenosyl-L-methionine = N(6)-methyl-L-lysyl-[histone] + S-adenosyl-L-homocysteine + H(+)</text>
        <dbReference type="Rhea" id="RHEA:10024"/>
        <dbReference type="Rhea" id="RHEA-COMP:9845"/>
        <dbReference type="Rhea" id="RHEA-COMP:9846"/>
        <dbReference type="ChEBI" id="CHEBI:15378"/>
        <dbReference type="ChEBI" id="CHEBI:29969"/>
        <dbReference type="ChEBI" id="CHEBI:57856"/>
        <dbReference type="ChEBI" id="CHEBI:59789"/>
        <dbReference type="ChEBI" id="CHEBI:61929"/>
    </reaction>
    <physiologicalReaction direction="left-to-right" evidence="7">
        <dbReference type="Rhea" id="RHEA:10025"/>
    </physiologicalReaction>
</comment>
<feature type="domain" description="Methyltransferase small" evidence="17">
    <location>
        <begin position="42"/>
        <end position="122"/>
    </location>
</feature>
<organism evidence="18 19">
    <name type="scientific">Argiope bruennichi</name>
    <name type="common">Wasp spider</name>
    <name type="synonym">Aranea bruennichi</name>
    <dbReference type="NCBI Taxonomy" id="94029"/>
    <lineage>
        <taxon>Eukaryota</taxon>
        <taxon>Metazoa</taxon>
        <taxon>Ecdysozoa</taxon>
        <taxon>Arthropoda</taxon>
        <taxon>Chelicerata</taxon>
        <taxon>Arachnida</taxon>
        <taxon>Araneae</taxon>
        <taxon>Araneomorphae</taxon>
        <taxon>Entelegynae</taxon>
        <taxon>Araneoidea</taxon>
        <taxon>Araneidae</taxon>
        <taxon>Argiope</taxon>
    </lineage>
</organism>
<keyword evidence="5" id="KW-0949">S-adenosyl-L-methionine</keyword>
<evidence type="ECO:0000256" key="11">
    <source>
        <dbReference type="ARBA" id="ARBA00075330"/>
    </source>
</evidence>
<evidence type="ECO:0000256" key="2">
    <source>
        <dbReference type="ARBA" id="ARBA00006149"/>
    </source>
</evidence>
<comment type="caution">
    <text evidence="18">The sequence shown here is derived from an EMBL/GenBank/DDBJ whole genome shotgun (WGS) entry which is preliminary data.</text>
</comment>
<dbReference type="PROSITE" id="PS00092">
    <property type="entry name" value="N6_MTASE"/>
    <property type="match status" value="1"/>
</dbReference>
<dbReference type="GO" id="GO:0035657">
    <property type="term" value="C:eRF1 methyltransferase complex"/>
    <property type="evidence" value="ECO:0007669"/>
    <property type="project" value="TreeGrafter"/>
</dbReference>
<sequence length="214" mass="23580">MDLADYSILKKEIFDDVYEPAEDTFILIDALEKDLDHIRKLGPGICLEIGSGSGVVTTSLGKVLGYPYFLCTDINPLAATATKATSTSNDVPVDMIITDLVCVLEDRLKNAVDLLICNPPYAVTPSEEVGGSNTHKATSGGIKGREVIDRILPLVSKLLSKKGLFYLTCIAQNDVEDMSRCMRRYGLKMTKILERRCGIERLIVLRFSFNDSVL</sequence>
<evidence type="ECO:0000256" key="5">
    <source>
        <dbReference type="ARBA" id="ARBA00022691"/>
    </source>
</evidence>
<comment type="subcellular location">
    <subcellularLocation>
        <location evidence="1">Nucleus</location>
    </subcellularLocation>
</comment>
<evidence type="ECO:0000256" key="16">
    <source>
        <dbReference type="ARBA" id="ARBA00093667"/>
    </source>
</evidence>
<evidence type="ECO:0000256" key="1">
    <source>
        <dbReference type="ARBA" id="ARBA00004123"/>
    </source>
</evidence>
<dbReference type="InterPro" id="IPR052190">
    <property type="entry name" value="Euk-Arch_PrmC-MTase"/>
</dbReference>
<dbReference type="GO" id="GO:0003676">
    <property type="term" value="F:nucleic acid binding"/>
    <property type="evidence" value="ECO:0007669"/>
    <property type="project" value="InterPro"/>
</dbReference>